<dbReference type="InterPro" id="IPR013750">
    <property type="entry name" value="GHMP_kinase_C_dom"/>
</dbReference>
<reference evidence="13 14" key="1">
    <citation type="journal article" date="2013" name="Antonie Van Leeuwenhoek">
        <title>Paracoccus zhejiangensis sp. nov., isolated from activated sludge in wastewater-treatment system.</title>
        <authorList>
            <person name="Wu Z.G."/>
            <person name="Zhang D.F."/>
            <person name="Liu Y.L."/>
            <person name="Wang F."/>
            <person name="Jiang X."/>
            <person name="Li C."/>
            <person name="Li S.P."/>
            <person name="Hong Q."/>
            <person name="Li W.J."/>
        </authorList>
    </citation>
    <scope>NUCLEOTIDE SEQUENCE [LARGE SCALE GENOMIC DNA]</scope>
    <source>
        <strain evidence="13 14">J6</strain>
    </source>
</reference>
<comment type="function">
    <text evidence="10">Catalyzes the phosphorylation of the position 2 hydroxy group of 4-diphosphocytidyl-2C-methyl-D-erythritol.</text>
</comment>
<evidence type="ECO:0000256" key="8">
    <source>
        <dbReference type="ARBA" id="ARBA00023229"/>
    </source>
</evidence>
<dbReference type="Gene3D" id="3.30.70.890">
    <property type="entry name" value="GHMP kinase, C-terminal domain"/>
    <property type="match status" value="1"/>
</dbReference>
<dbReference type="RefSeq" id="WP_101752856.1">
    <property type="nucleotide sequence ID" value="NZ_CP025430.1"/>
</dbReference>
<dbReference type="PANTHER" id="PTHR43527">
    <property type="entry name" value="4-DIPHOSPHOCYTIDYL-2-C-METHYL-D-ERYTHRITOL KINASE, CHLOROPLASTIC"/>
    <property type="match status" value="1"/>
</dbReference>
<keyword evidence="4 10" id="KW-0808">Transferase</keyword>
<dbReference type="PANTHER" id="PTHR43527:SF2">
    <property type="entry name" value="4-DIPHOSPHOCYTIDYL-2-C-METHYL-D-ERYTHRITOL KINASE, CHLOROPLASTIC"/>
    <property type="match status" value="1"/>
</dbReference>
<keyword evidence="14" id="KW-1185">Reference proteome</keyword>
<dbReference type="SUPFAM" id="SSF55060">
    <property type="entry name" value="GHMP Kinase, C-terminal domain"/>
    <property type="match status" value="1"/>
</dbReference>
<keyword evidence="8 10" id="KW-0414">Isoprene biosynthesis</keyword>
<evidence type="ECO:0000256" key="9">
    <source>
        <dbReference type="ARBA" id="ARBA00032554"/>
    </source>
</evidence>
<gene>
    <name evidence="10" type="primary">ispE</name>
    <name evidence="13" type="ORF">CX676_12145</name>
</gene>
<evidence type="ECO:0000256" key="6">
    <source>
        <dbReference type="ARBA" id="ARBA00022777"/>
    </source>
</evidence>
<sequence>MIQPAPAKLNLALHVTGRRADGYHLLDSLVVFARHGDAVEVVPGASALTVDGPFAGDVPVGADNLCLRAARTMGTGARIHLTKNLPVASGIGGGSADAAAVMRALAAQGHALPADPAALGADIPVCLAGQPARMRGVGERLDPVPEVPALPIVLVNPGIPLSTPAVFKALQRRDNSPMPEPDWHDADSLIGWLGKTRNDLQPAAISLAPAISEVLTALEGQGARLSRMSGSGATCFGLFDDADSAARAARALARPDWWVVASELASGPVRGYTSTATV</sequence>
<dbReference type="HAMAP" id="MF_00061">
    <property type="entry name" value="IspE"/>
    <property type="match status" value="1"/>
</dbReference>
<dbReference type="InterPro" id="IPR014721">
    <property type="entry name" value="Ribsml_uS5_D2-typ_fold_subgr"/>
</dbReference>
<keyword evidence="7 10" id="KW-0067">ATP-binding</keyword>
<dbReference type="GO" id="GO:0016114">
    <property type="term" value="P:terpenoid biosynthetic process"/>
    <property type="evidence" value="ECO:0007669"/>
    <property type="project" value="InterPro"/>
</dbReference>
<dbReference type="GO" id="GO:0005524">
    <property type="term" value="F:ATP binding"/>
    <property type="evidence" value="ECO:0007669"/>
    <property type="project" value="UniProtKB-UniRule"/>
</dbReference>
<organism evidence="13 14">
    <name type="scientific">Paracoccus zhejiangensis</name>
    <dbReference type="NCBI Taxonomy" id="1077935"/>
    <lineage>
        <taxon>Bacteria</taxon>
        <taxon>Pseudomonadati</taxon>
        <taxon>Pseudomonadota</taxon>
        <taxon>Alphaproteobacteria</taxon>
        <taxon>Rhodobacterales</taxon>
        <taxon>Paracoccaceae</taxon>
        <taxon>Paracoccus</taxon>
    </lineage>
</organism>
<comment type="catalytic activity">
    <reaction evidence="10">
        <text>4-CDP-2-C-methyl-D-erythritol + ATP = 4-CDP-2-C-methyl-D-erythritol 2-phosphate + ADP + H(+)</text>
        <dbReference type="Rhea" id="RHEA:18437"/>
        <dbReference type="ChEBI" id="CHEBI:15378"/>
        <dbReference type="ChEBI" id="CHEBI:30616"/>
        <dbReference type="ChEBI" id="CHEBI:57823"/>
        <dbReference type="ChEBI" id="CHEBI:57919"/>
        <dbReference type="ChEBI" id="CHEBI:456216"/>
        <dbReference type="EC" id="2.7.1.148"/>
    </reaction>
</comment>
<evidence type="ECO:0000313" key="14">
    <source>
        <dbReference type="Proteomes" id="UP000234530"/>
    </source>
</evidence>
<dbReference type="OrthoDB" id="9809438at2"/>
<evidence type="ECO:0000256" key="1">
    <source>
        <dbReference type="ARBA" id="ARBA00009684"/>
    </source>
</evidence>
<name>A0A2H5EZV6_9RHOB</name>
<accession>A0A2H5EZV6</accession>
<evidence type="ECO:0000256" key="10">
    <source>
        <dbReference type="HAMAP-Rule" id="MF_00061"/>
    </source>
</evidence>
<evidence type="ECO:0000256" key="2">
    <source>
        <dbReference type="ARBA" id="ARBA00012052"/>
    </source>
</evidence>
<dbReference type="PIRSF" id="PIRSF010376">
    <property type="entry name" value="IspE"/>
    <property type="match status" value="1"/>
</dbReference>
<dbReference type="AlphaFoldDB" id="A0A2H5EZV6"/>
<evidence type="ECO:0000256" key="7">
    <source>
        <dbReference type="ARBA" id="ARBA00022840"/>
    </source>
</evidence>
<evidence type="ECO:0000259" key="11">
    <source>
        <dbReference type="Pfam" id="PF00288"/>
    </source>
</evidence>
<feature type="active site" evidence="10">
    <location>
        <position position="8"/>
    </location>
</feature>
<evidence type="ECO:0000259" key="12">
    <source>
        <dbReference type="Pfam" id="PF08544"/>
    </source>
</evidence>
<dbReference type="EMBL" id="CP025430">
    <property type="protein sequence ID" value="AUH64827.1"/>
    <property type="molecule type" value="Genomic_DNA"/>
</dbReference>
<feature type="domain" description="GHMP kinase N-terminal" evidence="11">
    <location>
        <begin position="66"/>
        <end position="112"/>
    </location>
</feature>
<feature type="binding site" evidence="10">
    <location>
        <begin position="86"/>
        <end position="96"/>
    </location>
    <ligand>
        <name>ATP</name>
        <dbReference type="ChEBI" id="CHEBI:30616"/>
    </ligand>
</feature>
<evidence type="ECO:0000256" key="3">
    <source>
        <dbReference type="ARBA" id="ARBA00017473"/>
    </source>
</evidence>
<dbReference type="SUPFAM" id="SSF54211">
    <property type="entry name" value="Ribosomal protein S5 domain 2-like"/>
    <property type="match status" value="1"/>
</dbReference>
<dbReference type="Pfam" id="PF08544">
    <property type="entry name" value="GHMP_kinases_C"/>
    <property type="match status" value="1"/>
</dbReference>
<dbReference type="InterPro" id="IPR020568">
    <property type="entry name" value="Ribosomal_Su5_D2-typ_SF"/>
</dbReference>
<dbReference type="GO" id="GO:0050515">
    <property type="term" value="F:4-(cytidine 5'-diphospho)-2-C-methyl-D-erythritol kinase activity"/>
    <property type="evidence" value="ECO:0007669"/>
    <property type="project" value="UniProtKB-UniRule"/>
</dbReference>
<dbReference type="InterPro" id="IPR004424">
    <property type="entry name" value="IspE"/>
</dbReference>
<protein>
    <recommendedName>
        <fullName evidence="3 10">4-diphosphocytidyl-2-C-methyl-D-erythritol kinase</fullName>
        <shortName evidence="10">CMK</shortName>
        <ecNumber evidence="2 10">2.7.1.148</ecNumber>
    </recommendedName>
    <alternativeName>
        <fullName evidence="9 10">4-(cytidine-5'-diphospho)-2-C-methyl-D-erythritol kinase</fullName>
    </alternativeName>
</protein>
<feature type="active site" evidence="10">
    <location>
        <position position="122"/>
    </location>
</feature>
<keyword evidence="6 10" id="KW-0418">Kinase</keyword>
<dbReference type="NCBIfam" id="NF011202">
    <property type="entry name" value="PRK14608.1"/>
    <property type="match status" value="1"/>
</dbReference>
<dbReference type="InterPro" id="IPR006204">
    <property type="entry name" value="GHMP_kinase_N_dom"/>
</dbReference>
<evidence type="ECO:0000313" key="13">
    <source>
        <dbReference type="EMBL" id="AUH64827.1"/>
    </source>
</evidence>
<dbReference type="UniPathway" id="UPA00056">
    <property type="reaction ID" value="UER00094"/>
</dbReference>
<proteinExistence type="inferred from homology"/>
<dbReference type="GO" id="GO:0019288">
    <property type="term" value="P:isopentenyl diphosphate biosynthetic process, methylerythritol 4-phosphate pathway"/>
    <property type="evidence" value="ECO:0007669"/>
    <property type="project" value="UniProtKB-UniRule"/>
</dbReference>
<evidence type="ECO:0000256" key="5">
    <source>
        <dbReference type="ARBA" id="ARBA00022741"/>
    </source>
</evidence>
<keyword evidence="5 10" id="KW-0547">Nucleotide-binding</keyword>
<dbReference type="Gene3D" id="3.30.230.10">
    <property type="match status" value="1"/>
</dbReference>
<feature type="domain" description="GHMP kinase C-terminal" evidence="12">
    <location>
        <begin position="182"/>
        <end position="253"/>
    </location>
</feature>
<comment type="pathway">
    <text evidence="10">Isoprenoid biosynthesis; isopentenyl diphosphate biosynthesis via DXP pathway; isopentenyl diphosphate from 1-deoxy-D-xylulose 5-phosphate: step 3/6.</text>
</comment>
<dbReference type="EC" id="2.7.1.148" evidence="2 10"/>
<dbReference type="KEGG" id="pzh:CX676_12145"/>
<dbReference type="Pfam" id="PF00288">
    <property type="entry name" value="GHMP_kinases_N"/>
    <property type="match status" value="1"/>
</dbReference>
<evidence type="ECO:0000256" key="4">
    <source>
        <dbReference type="ARBA" id="ARBA00022679"/>
    </source>
</evidence>
<comment type="similarity">
    <text evidence="1 10">Belongs to the GHMP kinase family. IspE subfamily.</text>
</comment>
<dbReference type="Proteomes" id="UP000234530">
    <property type="component" value="Chromosome"/>
</dbReference>
<dbReference type="InterPro" id="IPR036554">
    <property type="entry name" value="GHMP_kinase_C_sf"/>
</dbReference>